<comment type="caution">
    <text evidence="2">The sequence shown here is derived from an EMBL/GenBank/DDBJ whole genome shotgun (WGS) entry which is preliminary data.</text>
</comment>
<evidence type="ECO:0000313" key="3">
    <source>
        <dbReference type="Proteomes" id="UP001280121"/>
    </source>
</evidence>
<dbReference type="Proteomes" id="UP001280121">
    <property type="component" value="Unassembled WGS sequence"/>
</dbReference>
<dbReference type="EMBL" id="JANJYI010000003">
    <property type="protein sequence ID" value="KAK2656592.1"/>
    <property type="molecule type" value="Genomic_DNA"/>
</dbReference>
<organism evidence="2 3">
    <name type="scientific">Dipteronia dyeriana</name>
    <dbReference type="NCBI Taxonomy" id="168575"/>
    <lineage>
        <taxon>Eukaryota</taxon>
        <taxon>Viridiplantae</taxon>
        <taxon>Streptophyta</taxon>
        <taxon>Embryophyta</taxon>
        <taxon>Tracheophyta</taxon>
        <taxon>Spermatophyta</taxon>
        <taxon>Magnoliopsida</taxon>
        <taxon>eudicotyledons</taxon>
        <taxon>Gunneridae</taxon>
        <taxon>Pentapetalae</taxon>
        <taxon>rosids</taxon>
        <taxon>malvids</taxon>
        <taxon>Sapindales</taxon>
        <taxon>Sapindaceae</taxon>
        <taxon>Hippocastanoideae</taxon>
        <taxon>Acereae</taxon>
        <taxon>Dipteronia</taxon>
    </lineage>
</organism>
<accession>A0AAE0CMG3</accession>
<reference evidence="2" key="1">
    <citation type="journal article" date="2023" name="Plant J.">
        <title>Genome sequences and population genomics provide insights into the demographic history, inbreeding, and mutation load of two 'living fossil' tree species of Dipteronia.</title>
        <authorList>
            <person name="Feng Y."/>
            <person name="Comes H.P."/>
            <person name="Chen J."/>
            <person name="Zhu S."/>
            <person name="Lu R."/>
            <person name="Zhang X."/>
            <person name="Li P."/>
            <person name="Qiu J."/>
            <person name="Olsen K.M."/>
            <person name="Qiu Y."/>
        </authorList>
    </citation>
    <scope>NUCLEOTIDE SEQUENCE</scope>
    <source>
        <strain evidence="2">KIB01</strain>
    </source>
</reference>
<feature type="compositionally biased region" description="Basic and acidic residues" evidence="1">
    <location>
        <begin position="1"/>
        <end position="12"/>
    </location>
</feature>
<keyword evidence="3" id="KW-1185">Reference proteome</keyword>
<evidence type="ECO:0000313" key="2">
    <source>
        <dbReference type="EMBL" id="KAK2656592.1"/>
    </source>
</evidence>
<gene>
    <name evidence="2" type="ORF">Ddye_009644</name>
</gene>
<dbReference type="AlphaFoldDB" id="A0AAE0CMG3"/>
<feature type="region of interest" description="Disordered" evidence="1">
    <location>
        <begin position="1"/>
        <end position="24"/>
    </location>
</feature>
<evidence type="ECO:0000256" key="1">
    <source>
        <dbReference type="SAM" id="MobiDB-lite"/>
    </source>
</evidence>
<protein>
    <submittedName>
        <fullName evidence="2">Uncharacterized protein</fullName>
    </submittedName>
</protein>
<sequence length="86" mass="9774">MSSWDKKPRPDVEPGFLSTNELQTGAQSTDYVVGPERIRATQSDVVLSLRDSSIQRLEEGMRWKHLAREVGRIEEIASRYASLGKR</sequence>
<proteinExistence type="predicted"/>
<name>A0AAE0CMG3_9ROSI</name>